<keyword evidence="5 8" id="KW-0998">Cell outer membrane</keyword>
<dbReference type="PANTHER" id="PTHR30329:SF21">
    <property type="entry name" value="LIPOPROTEIN YIAD-RELATED"/>
    <property type="match status" value="1"/>
</dbReference>
<dbReference type="GO" id="GO:0051301">
    <property type="term" value="P:cell division"/>
    <property type="evidence" value="ECO:0007669"/>
    <property type="project" value="UniProtKB-UniRule"/>
</dbReference>
<dbReference type="EMBL" id="DVMY01000105">
    <property type="protein sequence ID" value="HIU37999.1"/>
    <property type="molecule type" value="Genomic_DNA"/>
</dbReference>
<keyword evidence="7 8" id="KW-0131">Cell cycle</keyword>
<dbReference type="AlphaFoldDB" id="A0A9D1IL22"/>
<comment type="similarity">
    <text evidence="8">Belongs to the Pal lipoprotein family.</text>
</comment>
<dbReference type="GO" id="GO:0009279">
    <property type="term" value="C:cell outer membrane"/>
    <property type="evidence" value="ECO:0007669"/>
    <property type="project" value="UniProtKB-SubCell"/>
</dbReference>
<comment type="caution">
    <text evidence="11">The sequence shown here is derived from an EMBL/GenBank/DDBJ whole genome shotgun (WGS) entry which is preliminary data.</text>
</comment>
<accession>A0A9D1IL22</accession>
<keyword evidence="2 8" id="KW-0732">Signal</keyword>
<dbReference type="InterPro" id="IPR006664">
    <property type="entry name" value="OMP_bac"/>
</dbReference>
<dbReference type="PRINTS" id="PR01021">
    <property type="entry name" value="OMPADOMAIN"/>
</dbReference>
<reference evidence="11" key="2">
    <citation type="journal article" date="2021" name="PeerJ">
        <title>Extensive microbial diversity within the chicken gut microbiome revealed by metagenomics and culture.</title>
        <authorList>
            <person name="Gilroy R."/>
            <person name="Ravi A."/>
            <person name="Getino M."/>
            <person name="Pursley I."/>
            <person name="Horton D.L."/>
            <person name="Alikhan N.F."/>
            <person name="Baker D."/>
            <person name="Gharbi K."/>
            <person name="Hall N."/>
            <person name="Watson M."/>
            <person name="Adriaenssens E.M."/>
            <person name="Foster-Nyarko E."/>
            <person name="Jarju S."/>
            <person name="Secka A."/>
            <person name="Antonio M."/>
            <person name="Oren A."/>
            <person name="Chaudhuri R.R."/>
            <person name="La Ragione R."/>
            <person name="Hildebrand F."/>
            <person name="Pallen M.J."/>
        </authorList>
    </citation>
    <scope>NUCLEOTIDE SEQUENCE</scope>
    <source>
        <strain evidence="11">7463</strain>
    </source>
</reference>
<dbReference type="NCBIfam" id="TIGR02802">
    <property type="entry name" value="Pal_lipo"/>
    <property type="match status" value="1"/>
</dbReference>
<evidence type="ECO:0000256" key="7">
    <source>
        <dbReference type="ARBA" id="ARBA00023306"/>
    </source>
</evidence>
<name>A0A9D1IL22_9BURK</name>
<dbReference type="SUPFAM" id="SSF103088">
    <property type="entry name" value="OmpA-like"/>
    <property type="match status" value="1"/>
</dbReference>
<comment type="function">
    <text evidence="8">Part of the Tol-Pal system, which plays a role in outer membrane invagination during cell division and is important for maintaining outer membrane integrity.</text>
</comment>
<feature type="signal peptide" evidence="9">
    <location>
        <begin position="1"/>
        <end position="20"/>
    </location>
</feature>
<evidence type="ECO:0000256" key="6">
    <source>
        <dbReference type="ARBA" id="ARBA00023288"/>
    </source>
</evidence>
<keyword evidence="1 8" id="KW-0132">Cell division</keyword>
<evidence type="ECO:0000256" key="4">
    <source>
        <dbReference type="ARBA" id="ARBA00023139"/>
    </source>
</evidence>
<dbReference type="InterPro" id="IPR014169">
    <property type="entry name" value="Pal_lipo_C"/>
</dbReference>
<keyword evidence="6 8" id="KW-0449">Lipoprotein</keyword>
<feature type="chain" id="PRO_5039302958" description="Peptidoglycan-associated lipoprotein" evidence="9">
    <location>
        <begin position="21"/>
        <end position="158"/>
    </location>
</feature>
<evidence type="ECO:0000256" key="1">
    <source>
        <dbReference type="ARBA" id="ARBA00022618"/>
    </source>
</evidence>
<dbReference type="InterPro" id="IPR050330">
    <property type="entry name" value="Bact_OuterMem_StrucFunc"/>
</dbReference>
<keyword evidence="3 8" id="KW-0472">Membrane</keyword>
<dbReference type="HAMAP" id="MF_02204">
    <property type="entry name" value="Pal"/>
    <property type="match status" value="1"/>
</dbReference>
<protein>
    <recommendedName>
        <fullName evidence="8">Peptidoglycan-associated lipoprotein</fullName>
        <shortName evidence="8">PAL</shortName>
    </recommendedName>
</protein>
<evidence type="ECO:0000256" key="3">
    <source>
        <dbReference type="ARBA" id="ARBA00023136"/>
    </source>
</evidence>
<evidence type="ECO:0000256" key="8">
    <source>
        <dbReference type="HAMAP-Rule" id="MF_02204"/>
    </source>
</evidence>
<dbReference type="PANTHER" id="PTHR30329">
    <property type="entry name" value="STATOR ELEMENT OF FLAGELLAR MOTOR COMPLEX"/>
    <property type="match status" value="1"/>
</dbReference>
<sequence length="158" mass="17370">MQFKSKVLLVSLGLAGALLTGCSSVDLNPNGPDSQYAGDPFSNPNSPLSQQSIYFAFDSYTVPAESQAMIEAHAQYLATHPSATVVLEGNTDERGGREYNLALGQKRSDSVENRLQLLGVPADRMESVSFGKERPRAMGHDEESYQQNRRVDIIYRTK</sequence>
<dbReference type="Pfam" id="PF00691">
    <property type="entry name" value="OmpA"/>
    <property type="match status" value="1"/>
</dbReference>
<dbReference type="InterPro" id="IPR006665">
    <property type="entry name" value="OmpA-like"/>
</dbReference>
<dbReference type="PROSITE" id="PS51257">
    <property type="entry name" value="PROKAR_LIPOPROTEIN"/>
    <property type="match status" value="1"/>
</dbReference>
<keyword evidence="4 8" id="KW-0564">Palmitate</keyword>
<gene>
    <name evidence="8 11" type="primary">pal</name>
    <name evidence="11" type="ORF">IAC56_06995</name>
</gene>
<evidence type="ECO:0000256" key="5">
    <source>
        <dbReference type="ARBA" id="ARBA00023237"/>
    </source>
</evidence>
<evidence type="ECO:0000256" key="2">
    <source>
        <dbReference type="ARBA" id="ARBA00022729"/>
    </source>
</evidence>
<organism evidence="11 12">
    <name type="scientific">Candidatus Aphodousia faecigallinarum</name>
    <dbReference type="NCBI Taxonomy" id="2840677"/>
    <lineage>
        <taxon>Bacteria</taxon>
        <taxon>Pseudomonadati</taxon>
        <taxon>Pseudomonadota</taxon>
        <taxon>Betaproteobacteria</taxon>
        <taxon>Burkholderiales</taxon>
        <taxon>Sutterellaceae</taxon>
        <taxon>Sutterellaceae incertae sedis</taxon>
        <taxon>Candidatus Aphodousia</taxon>
    </lineage>
</organism>
<evidence type="ECO:0000256" key="9">
    <source>
        <dbReference type="SAM" id="SignalP"/>
    </source>
</evidence>
<reference evidence="11" key="1">
    <citation type="submission" date="2020-10" db="EMBL/GenBank/DDBJ databases">
        <authorList>
            <person name="Gilroy R."/>
        </authorList>
    </citation>
    <scope>NUCLEOTIDE SEQUENCE</scope>
    <source>
        <strain evidence="11">7463</strain>
    </source>
</reference>
<dbReference type="InterPro" id="IPR039001">
    <property type="entry name" value="Pal"/>
</dbReference>
<feature type="domain" description="OmpA-like" evidence="10">
    <location>
        <begin position="42"/>
        <end position="158"/>
    </location>
</feature>
<evidence type="ECO:0000313" key="11">
    <source>
        <dbReference type="EMBL" id="HIU37999.1"/>
    </source>
</evidence>
<comment type="subunit">
    <text evidence="8">The Tol-Pal system is composed of five core proteins: the inner membrane proteins TolA, TolQ and TolR, the periplasmic protein TolB and the outer membrane protein Pal. They form a network linking the inner and outer membranes and the peptidoglycan layer.</text>
</comment>
<evidence type="ECO:0000313" key="12">
    <source>
        <dbReference type="Proteomes" id="UP000824083"/>
    </source>
</evidence>
<dbReference type="CDD" id="cd07185">
    <property type="entry name" value="OmpA_C-like"/>
    <property type="match status" value="1"/>
</dbReference>
<dbReference type="Proteomes" id="UP000824083">
    <property type="component" value="Unassembled WGS sequence"/>
</dbReference>
<dbReference type="PROSITE" id="PS51123">
    <property type="entry name" value="OMPA_2"/>
    <property type="match status" value="1"/>
</dbReference>
<dbReference type="Gene3D" id="3.30.1330.60">
    <property type="entry name" value="OmpA-like domain"/>
    <property type="match status" value="1"/>
</dbReference>
<dbReference type="InterPro" id="IPR036737">
    <property type="entry name" value="OmpA-like_sf"/>
</dbReference>
<evidence type="ECO:0000259" key="10">
    <source>
        <dbReference type="PROSITE" id="PS51123"/>
    </source>
</evidence>
<proteinExistence type="inferred from homology"/>
<comment type="subcellular location">
    <subcellularLocation>
        <location evidence="8">Cell outer membrane</location>
        <topology evidence="8">Lipid-anchor</topology>
    </subcellularLocation>
</comment>